<dbReference type="EMBL" id="VDMP01000027">
    <property type="protein sequence ID" value="TNM36522.1"/>
    <property type="molecule type" value="Genomic_DNA"/>
</dbReference>
<dbReference type="PANTHER" id="PTHR30154:SF34">
    <property type="entry name" value="TRANSCRIPTIONAL REGULATOR AZLB"/>
    <property type="match status" value="1"/>
</dbReference>
<accession>A0A5C4VL44</accession>
<evidence type="ECO:0000259" key="1">
    <source>
        <dbReference type="Pfam" id="PF13404"/>
    </source>
</evidence>
<feature type="domain" description="HTH asnC-type" evidence="1">
    <location>
        <begin position="5"/>
        <end position="45"/>
    </location>
</feature>
<dbReference type="SUPFAM" id="SSF46785">
    <property type="entry name" value="Winged helix' DNA-binding domain"/>
    <property type="match status" value="2"/>
</dbReference>
<dbReference type="Gene3D" id="1.10.10.10">
    <property type="entry name" value="Winged helix-like DNA-binding domain superfamily/Winged helix DNA-binding domain"/>
    <property type="match status" value="2"/>
</dbReference>
<name>A0A5C4VL44_9ACTN</name>
<dbReference type="RefSeq" id="WP_139624707.1">
    <property type="nucleotide sequence ID" value="NZ_VDMP01000027.1"/>
</dbReference>
<reference evidence="2 3" key="1">
    <citation type="journal article" date="2016" name="Int. J. Syst. Evol. Microbiol.">
        <title>Nocardioides albidus sp. nov., an actinobacterium isolated from garden soil.</title>
        <authorList>
            <person name="Singh H."/>
            <person name="Du J."/>
            <person name="Trinh H."/>
            <person name="Won K."/>
            <person name="Yang J.E."/>
            <person name="Yin C."/>
            <person name="Kook M."/>
            <person name="Yi T.H."/>
        </authorList>
    </citation>
    <scope>NUCLEOTIDE SEQUENCE [LARGE SCALE GENOMIC DNA]</scope>
    <source>
        <strain evidence="2 3">CCTCC AB 2015297</strain>
    </source>
</reference>
<dbReference type="GO" id="GO:0043565">
    <property type="term" value="F:sequence-specific DNA binding"/>
    <property type="evidence" value="ECO:0007669"/>
    <property type="project" value="InterPro"/>
</dbReference>
<dbReference type="Proteomes" id="UP000313231">
    <property type="component" value="Unassembled WGS sequence"/>
</dbReference>
<dbReference type="GO" id="GO:0043200">
    <property type="term" value="P:response to amino acid"/>
    <property type="evidence" value="ECO:0007669"/>
    <property type="project" value="TreeGrafter"/>
</dbReference>
<evidence type="ECO:0000313" key="2">
    <source>
        <dbReference type="EMBL" id="TNM36522.1"/>
    </source>
</evidence>
<sequence length="343" mass="38041">MHESLTEDDIALIHALQVRPRASWTQLSEVLGVSVSTLSRRWDRLTEERLAWVTAFPTWDPDSAMVVALIEVDCLAHATTTVCAALARDSRIITIEQAASGRDLVLTVIARSFTELSELVVDELPTVEGIVSLRTHLIADLHVEGSAWRLDALDRAQLRALARIPGPTGGPGQPDLPGIPESLEPLVQALSRNGRASAGELAEELGRPASTVRRQLAWLVGTGKLNFRCEVAQTQTRWSVLAEWWCQVPEEDRPRLVQALRSQPMVRMAASLAGVTNFILTMWAHSPEEVLTIQRWLQRQVPSIRITDAAVIMRNPKRMGWMLEPDGRAAGPVVPIWPERRAL</sequence>
<dbReference type="Gene3D" id="3.30.70.920">
    <property type="match status" value="1"/>
</dbReference>
<dbReference type="GO" id="GO:0005829">
    <property type="term" value="C:cytosol"/>
    <property type="evidence" value="ECO:0007669"/>
    <property type="project" value="TreeGrafter"/>
</dbReference>
<dbReference type="Pfam" id="PF13412">
    <property type="entry name" value="HTH_24"/>
    <property type="match status" value="1"/>
</dbReference>
<protein>
    <submittedName>
        <fullName evidence="2">Lrp/AsnC family transcriptional regulator</fullName>
    </submittedName>
</protein>
<dbReference type="PANTHER" id="PTHR30154">
    <property type="entry name" value="LEUCINE-RESPONSIVE REGULATORY PROTEIN"/>
    <property type="match status" value="1"/>
</dbReference>
<dbReference type="Pfam" id="PF13404">
    <property type="entry name" value="HTH_AsnC-type"/>
    <property type="match status" value="1"/>
</dbReference>
<dbReference type="InterPro" id="IPR000485">
    <property type="entry name" value="AsnC-type_HTH_dom"/>
</dbReference>
<dbReference type="OrthoDB" id="4050641at2"/>
<dbReference type="InterPro" id="IPR036390">
    <property type="entry name" value="WH_DNA-bd_sf"/>
</dbReference>
<evidence type="ECO:0000313" key="3">
    <source>
        <dbReference type="Proteomes" id="UP000313231"/>
    </source>
</evidence>
<keyword evidence="3" id="KW-1185">Reference proteome</keyword>
<gene>
    <name evidence="2" type="ORF">FHP29_20540</name>
</gene>
<organism evidence="2 3">
    <name type="scientific">Nocardioides albidus</name>
    <dbReference type="NCBI Taxonomy" id="1517589"/>
    <lineage>
        <taxon>Bacteria</taxon>
        <taxon>Bacillati</taxon>
        <taxon>Actinomycetota</taxon>
        <taxon>Actinomycetes</taxon>
        <taxon>Propionibacteriales</taxon>
        <taxon>Nocardioidaceae</taxon>
        <taxon>Nocardioides</taxon>
    </lineage>
</organism>
<comment type="caution">
    <text evidence="2">The sequence shown here is derived from an EMBL/GenBank/DDBJ whole genome shotgun (WGS) entry which is preliminary data.</text>
</comment>
<dbReference type="AlphaFoldDB" id="A0A5C4VL44"/>
<dbReference type="InterPro" id="IPR036388">
    <property type="entry name" value="WH-like_DNA-bd_sf"/>
</dbReference>
<dbReference type="SUPFAM" id="SSF54909">
    <property type="entry name" value="Dimeric alpha+beta barrel"/>
    <property type="match status" value="1"/>
</dbReference>
<proteinExistence type="predicted"/>
<dbReference type="InterPro" id="IPR011008">
    <property type="entry name" value="Dimeric_a/b-barrel"/>
</dbReference>